<dbReference type="RefSeq" id="WP_003148010.1">
    <property type="nucleotide sequence ID" value="NZ_GL883586.1"/>
</dbReference>
<proteinExistence type="predicted"/>
<organism evidence="2 3">
    <name type="scientific">Gemella haemolysans M341</name>
    <dbReference type="NCBI Taxonomy" id="562981"/>
    <lineage>
        <taxon>Bacteria</taxon>
        <taxon>Bacillati</taxon>
        <taxon>Bacillota</taxon>
        <taxon>Bacilli</taxon>
        <taxon>Bacillales</taxon>
        <taxon>Gemellaceae</taxon>
        <taxon>Gemella</taxon>
    </lineage>
</organism>
<accession>A0AA87ARH7</accession>
<feature type="transmembrane region" description="Helical" evidence="1">
    <location>
        <begin position="12"/>
        <end position="35"/>
    </location>
</feature>
<name>A0AA87ARH7_9BACL</name>
<comment type="caution">
    <text evidence="2">The sequence shown here is derived from an EMBL/GenBank/DDBJ whole genome shotgun (WGS) entry which is preliminary data.</text>
</comment>
<keyword evidence="1" id="KW-0812">Transmembrane</keyword>
<dbReference type="Proteomes" id="UP000004773">
    <property type="component" value="Unassembled WGS sequence"/>
</dbReference>
<gene>
    <name evidence="2" type="ORF">HMPREF0428_01829</name>
</gene>
<keyword evidence="1" id="KW-1133">Transmembrane helix</keyword>
<reference evidence="2 3" key="1">
    <citation type="submission" date="2011-03" db="EMBL/GenBank/DDBJ databases">
        <title>The Genome Sequence of Gemella haemolysans M341.</title>
        <authorList>
            <consortium name="The Broad Institute Genome Sequencing Platform"/>
            <consortium name="The Broad Institute Genome Sequencing Center for Infectious Disease"/>
            <person name="Earl A."/>
            <person name="Ward D."/>
            <person name="Feldgarden M."/>
            <person name="Gevers D."/>
            <person name="Sibley C.D."/>
            <person name="Field T.R."/>
            <person name="Grinwis M."/>
            <person name="Eshaghurshan C.S."/>
            <person name="Surette M.G."/>
            <person name="Young S.K."/>
            <person name="Zeng Q."/>
            <person name="Gargeya S."/>
            <person name="Fitzgerald M."/>
            <person name="Haas B."/>
            <person name="Abouelleil A."/>
            <person name="Alvarado L."/>
            <person name="Arachchi H.M."/>
            <person name="Berlin A."/>
            <person name="Brown A."/>
            <person name="Chapman S.B."/>
            <person name="Chen Z."/>
            <person name="Dunbar C."/>
            <person name="Freedman E."/>
            <person name="Gearin G."/>
            <person name="Gellesch M."/>
            <person name="Goldberg J."/>
            <person name="Griggs A."/>
            <person name="Gujja S."/>
            <person name="Heilman E.R."/>
            <person name="Heiman D."/>
            <person name="Howarth C."/>
            <person name="Larson L."/>
            <person name="Lui A."/>
            <person name="MacDonald P.J.P."/>
            <person name="Mehta T."/>
            <person name="Montmayeur A."/>
            <person name="Murphy C."/>
            <person name="Neiman D."/>
            <person name="Pearson M."/>
            <person name="Priest M."/>
            <person name="Roberts A."/>
            <person name="Saif S."/>
            <person name="Shea T."/>
            <person name="Shenoy N."/>
            <person name="Sisk P."/>
            <person name="Stolte C."/>
            <person name="Sykes S."/>
            <person name="White J."/>
            <person name="Yandava C."/>
            <person name="Wortman J."/>
            <person name="Nusbaum C."/>
            <person name="Birren B."/>
        </authorList>
    </citation>
    <scope>NUCLEOTIDE SEQUENCE [LARGE SCALE GENOMIC DNA]</scope>
    <source>
        <strain evidence="2 3">M341</strain>
    </source>
</reference>
<dbReference type="EMBL" id="ACRO01000047">
    <property type="protein sequence ID" value="EGF86027.1"/>
    <property type="molecule type" value="Genomic_DNA"/>
</dbReference>
<protein>
    <submittedName>
        <fullName evidence="2">Uncharacterized protein</fullName>
    </submittedName>
</protein>
<sequence length="55" mass="6216">MELKSMFIIDVLLYIICIISSTALIIILMYLFVIFMKLIKGGKLDGNSSRDDKSS</sequence>
<evidence type="ECO:0000313" key="3">
    <source>
        <dbReference type="Proteomes" id="UP000004773"/>
    </source>
</evidence>
<keyword evidence="1" id="KW-0472">Membrane</keyword>
<dbReference type="AlphaFoldDB" id="A0AA87ARH7"/>
<evidence type="ECO:0000256" key="1">
    <source>
        <dbReference type="SAM" id="Phobius"/>
    </source>
</evidence>
<evidence type="ECO:0000313" key="2">
    <source>
        <dbReference type="EMBL" id="EGF86027.1"/>
    </source>
</evidence>